<feature type="chain" id="PRO_5045876417" evidence="1">
    <location>
        <begin position="25"/>
        <end position="45"/>
    </location>
</feature>
<dbReference type="EMBL" id="JAHWXP010000002">
    <property type="protein sequence ID" value="MBY8336898.1"/>
    <property type="molecule type" value="Genomic_DNA"/>
</dbReference>
<evidence type="ECO:0000313" key="2">
    <source>
        <dbReference type="EMBL" id="MBY8336898.1"/>
    </source>
</evidence>
<dbReference type="RefSeq" id="WP_010233135.1">
    <property type="nucleotide sequence ID" value="NZ_JAHWXP010000002.1"/>
</dbReference>
<protein>
    <submittedName>
        <fullName evidence="2">Uncharacterized protein</fullName>
    </submittedName>
</protein>
<evidence type="ECO:0000256" key="1">
    <source>
        <dbReference type="SAM" id="SignalP"/>
    </source>
</evidence>
<comment type="caution">
    <text evidence="2">The sequence shown here is derived from an EMBL/GenBank/DDBJ whole genome shotgun (WGS) entry which is preliminary data.</text>
</comment>
<evidence type="ECO:0000313" key="3">
    <source>
        <dbReference type="Proteomes" id="UP000759298"/>
    </source>
</evidence>
<dbReference type="Proteomes" id="UP000759298">
    <property type="component" value="Unassembled WGS sequence"/>
</dbReference>
<reference evidence="2 3" key="1">
    <citation type="submission" date="2021-07" db="EMBL/GenBank/DDBJ databases">
        <title>Alteriqipengyuania abyssalis NZ-12B nov, sp.nov isolated from deep sea sponge in pacific ocean.</title>
        <authorList>
            <person name="Tareen S."/>
            <person name="Wink J."/>
        </authorList>
    </citation>
    <scope>NUCLEOTIDE SEQUENCE [LARGE SCALE GENOMIC DNA]</scope>
    <source>
        <strain evidence="2 3">NZ-12B</strain>
    </source>
</reference>
<keyword evidence="1" id="KW-0732">Signal</keyword>
<organism evidence="2 3">
    <name type="scientific">Alteriqipengyuania abyssalis</name>
    <dbReference type="NCBI Taxonomy" id="2860200"/>
    <lineage>
        <taxon>Bacteria</taxon>
        <taxon>Pseudomonadati</taxon>
        <taxon>Pseudomonadota</taxon>
        <taxon>Alphaproteobacteria</taxon>
        <taxon>Sphingomonadales</taxon>
        <taxon>Erythrobacteraceae</taxon>
        <taxon>Alteriqipengyuania</taxon>
    </lineage>
</organism>
<accession>A0ABS7PCV1</accession>
<keyword evidence="3" id="KW-1185">Reference proteome</keyword>
<proteinExistence type="predicted"/>
<gene>
    <name evidence="2" type="ORF">KYN89_07535</name>
</gene>
<sequence>MTDTAKHITAALAAIIIAATSMTAVVTVPPAEDGMVATVHTIEVA</sequence>
<feature type="signal peptide" evidence="1">
    <location>
        <begin position="1"/>
        <end position="24"/>
    </location>
</feature>
<name>A0ABS7PCV1_9SPHN</name>